<reference evidence="1 2" key="1">
    <citation type="submission" date="2016-10" db="EMBL/GenBank/DDBJ databases">
        <authorList>
            <person name="de Groot N.N."/>
        </authorList>
    </citation>
    <scope>NUCLEOTIDE SEQUENCE [LARGE SCALE GENOMIC DNA]</scope>
    <source>
        <strain evidence="1">MBHS1</strain>
    </source>
</reference>
<keyword evidence="2" id="KW-1185">Reference proteome</keyword>
<sequence length="97" mass="11203">MFYFLGFVFPLISRIPQTCIPRIPQATSGLLVEYLCSESYTEFPVFTNDSDNTFFDGNILYFNAMHLAGSVFNIKFCYIPLGSHDFYFKLIDLQTTQ</sequence>
<dbReference type="EMBL" id="FMSV02000127">
    <property type="protein sequence ID" value="SEH04876.1"/>
    <property type="molecule type" value="Genomic_DNA"/>
</dbReference>
<protein>
    <submittedName>
        <fullName evidence="1">Uncharacterized protein</fullName>
    </submittedName>
</protein>
<gene>
    <name evidence="1" type="ORF">MBHS_00728</name>
</gene>
<organism evidence="1 2">
    <name type="scientific">Candidatus Venteria ishoeyi</name>
    <dbReference type="NCBI Taxonomy" id="1899563"/>
    <lineage>
        <taxon>Bacteria</taxon>
        <taxon>Pseudomonadati</taxon>
        <taxon>Pseudomonadota</taxon>
        <taxon>Gammaproteobacteria</taxon>
        <taxon>Thiotrichales</taxon>
        <taxon>Thiotrichaceae</taxon>
        <taxon>Venteria</taxon>
    </lineage>
</organism>
<name>A0A1H6F740_9GAMM</name>
<dbReference type="AlphaFoldDB" id="A0A1H6F740"/>
<evidence type="ECO:0000313" key="1">
    <source>
        <dbReference type="EMBL" id="SEH04876.1"/>
    </source>
</evidence>
<dbReference type="Proteomes" id="UP000236724">
    <property type="component" value="Unassembled WGS sequence"/>
</dbReference>
<accession>A0A1H6F740</accession>
<proteinExistence type="predicted"/>
<evidence type="ECO:0000313" key="2">
    <source>
        <dbReference type="Proteomes" id="UP000236724"/>
    </source>
</evidence>